<proteinExistence type="inferred from homology"/>
<evidence type="ECO:0000256" key="4">
    <source>
        <dbReference type="ARBA" id="ARBA00022989"/>
    </source>
</evidence>
<dbReference type="EMBL" id="PJMU01000001">
    <property type="protein sequence ID" value="PKV76302.1"/>
    <property type="molecule type" value="Genomic_DNA"/>
</dbReference>
<dbReference type="AlphaFoldDB" id="A0A2N3V3V3"/>
<accession>A0A2N3V3V3</accession>
<dbReference type="PANTHER" id="PTHR21716">
    <property type="entry name" value="TRANSMEMBRANE PROTEIN"/>
    <property type="match status" value="1"/>
</dbReference>
<evidence type="ECO:0000256" key="6">
    <source>
        <dbReference type="SAM" id="Phobius"/>
    </source>
</evidence>
<evidence type="ECO:0000256" key="3">
    <source>
        <dbReference type="ARBA" id="ARBA00022692"/>
    </source>
</evidence>
<evidence type="ECO:0000256" key="5">
    <source>
        <dbReference type="ARBA" id="ARBA00023136"/>
    </source>
</evidence>
<evidence type="ECO:0000313" key="7">
    <source>
        <dbReference type="EMBL" id="PKV76302.1"/>
    </source>
</evidence>
<gene>
    <name evidence="7" type="ORF">BD749_1253</name>
</gene>
<dbReference type="PANTHER" id="PTHR21716:SF62">
    <property type="entry name" value="TRANSPORT PROTEIN YDBI-RELATED"/>
    <property type="match status" value="1"/>
</dbReference>
<dbReference type="GO" id="GO:0016020">
    <property type="term" value="C:membrane"/>
    <property type="evidence" value="ECO:0007669"/>
    <property type="project" value="UniProtKB-SubCell"/>
</dbReference>
<organism evidence="7 8">
    <name type="scientific">Pontibacter ramchanderi</name>
    <dbReference type="NCBI Taxonomy" id="1179743"/>
    <lineage>
        <taxon>Bacteria</taxon>
        <taxon>Pseudomonadati</taxon>
        <taxon>Bacteroidota</taxon>
        <taxon>Cytophagia</taxon>
        <taxon>Cytophagales</taxon>
        <taxon>Hymenobacteraceae</taxon>
        <taxon>Pontibacter</taxon>
    </lineage>
</organism>
<dbReference type="RefSeq" id="WP_101443439.1">
    <property type="nucleotide sequence ID" value="NZ_PJMU01000001.1"/>
</dbReference>
<keyword evidence="4 6" id="KW-1133">Transmembrane helix</keyword>
<dbReference type="GO" id="GO:0055085">
    <property type="term" value="P:transmembrane transport"/>
    <property type="evidence" value="ECO:0007669"/>
    <property type="project" value="TreeGrafter"/>
</dbReference>
<dbReference type="InterPro" id="IPR002549">
    <property type="entry name" value="AI-2E-like"/>
</dbReference>
<name>A0A2N3V3V3_9BACT</name>
<feature type="transmembrane region" description="Helical" evidence="6">
    <location>
        <begin position="267"/>
        <end position="290"/>
    </location>
</feature>
<keyword evidence="3 6" id="KW-0812">Transmembrane</keyword>
<feature type="transmembrane region" description="Helical" evidence="6">
    <location>
        <begin position="302"/>
        <end position="331"/>
    </location>
</feature>
<feature type="transmembrane region" description="Helical" evidence="6">
    <location>
        <begin position="202"/>
        <end position="225"/>
    </location>
</feature>
<dbReference type="Proteomes" id="UP000233782">
    <property type="component" value="Unassembled WGS sequence"/>
</dbReference>
<feature type="transmembrane region" description="Helical" evidence="6">
    <location>
        <begin position="33"/>
        <end position="55"/>
    </location>
</feature>
<evidence type="ECO:0000256" key="2">
    <source>
        <dbReference type="ARBA" id="ARBA00009773"/>
    </source>
</evidence>
<feature type="transmembrane region" description="Helical" evidence="6">
    <location>
        <begin position="7"/>
        <end position="27"/>
    </location>
</feature>
<reference evidence="7 8" key="1">
    <citation type="submission" date="2017-12" db="EMBL/GenBank/DDBJ databases">
        <title>Genomic Encyclopedia of Type Strains, Phase III (KMG-III): the genomes of soil and plant-associated and newly described type strains.</title>
        <authorList>
            <person name="Whitman W."/>
        </authorList>
    </citation>
    <scope>NUCLEOTIDE SEQUENCE [LARGE SCALE GENOMIC DNA]</scope>
    <source>
        <strain evidence="7 8">LP43</strain>
    </source>
</reference>
<dbReference type="OrthoDB" id="5761230at2"/>
<evidence type="ECO:0000313" key="8">
    <source>
        <dbReference type="Proteomes" id="UP000233782"/>
    </source>
</evidence>
<comment type="subcellular location">
    <subcellularLocation>
        <location evidence="1">Membrane</location>
        <topology evidence="1">Multi-pass membrane protein</topology>
    </subcellularLocation>
</comment>
<comment type="similarity">
    <text evidence="2">Belongs to the autoinducer-2 exporter (AI-2E) (TC 2.A.86) family.</text>
</comment>
<sequence length="361" mass="40063">MPSKHLFAKRVALAAFIVMLIVAGFYLLAKAAYFFLLVFAGILLAVLFSGLTDWVVKHLGLKRGLSLLLVTMLVFGVLIGAFWVVAPTIYEQADQMRETIPQAFSSLQEWLGQYNWGRRLVESLPDDYNRMMPEQKEILKRLTGAFSSTLSILADFFIVVITALFFAANPTLYTHGFVKLFPEHRRTRMLEVLHICYHTLKMWLLGMLSAMAIIGVSTAIAYTIMGLPLAFALGLISFFLAFIPNIGPWLAGIPAVLVGLTVSPDMALLVIVVYGAIQMVESYIITPIIFQKTVDLPPALLLFFQVLLGIMQGGLGLLMAAPLLAVLTVVINELYVKDVLESESRDEGNKMPEDRREGSEN</sequence>
<dbReference type="Pfam" id="PF01594">
    <property type="entry name" value="AI-2E_transport"/>
    <property type="match status" value="1"/>
</dbReference>
<evidence type="ECO:0000256" key="1">
    <source>
        <dbReference type="ARBA" id="ARBA00004141"/>
    </source>
</evidence>
<keyword evidence="8" id="KW-1185">Reference proteome</keyword>
<comment type="caution">
    <text evidence="7">The sequence shown here is derived from an EMBL/GenBank/DDBJ whole genome shotgun (WGS) entry which is preliminary data.</text>
</comment>
<feature type="transmembrane region" description="Helical" evidence="6">
    <location>
        <begin position="67"/>
        <end position="86"/>
    </location>
</feature>
<feature type="transmembrane region" description="Helical" evidence="6">
    <location>
        <begin position="156"/>
        <end position="181"/>
    </location>
</feature>
<keyword evidence="5 6" id="KW-0472">Membrane</keyword>
<feature type="transmembrane region" description="Helical" evidence="6">
    <location>
        <begin position="231"/>
        <end position="260"/>
    </location>
</feature>
<protein>
    <submittedName>
        <fullName evidence="7">Putative PurR-regulated permease PerM</fullName>
    </submittedName>
</protein>